<feature type="site" description="Important for beta-aspartyl-AMP intermediate formation" evidence="10">
    <location>
        <position position="381"/>
    </location>
</feature>
<comment type="similarity">
    <text evidence="2">Belongs to the asparagine synthetase family.</text>
</comment>
<dbReference type="PANTHER" id="PTHR43284">
    <property type="entry name" value="ASPARAGINE SYNTHETASE (GLUTAMINE-HYDROLYZING)"/>
    <property type="match status" value="1"/>
</dbReference>
<dbReference type="CDD" id="cd00712">
    <property type="entry name" value="AsnB"/>
    <property type="match status" value="1"/>
</dbReference>
<gene>
    <name evidence="12" type="ORF">dsat_2691</name>
</gene>
<keyword evidence="4 9" id="KW-0547">Nucleotide-binding</keyword>
<dbReference type="GO" id="GO:0005829">
    <property type="term" value="C:cytosol"/>
    <property type="evidence" value="ECO:0007669"/>
    <property type="project" value="TreeGrafter"/>
</dbReference>
<dbReference type="InterPro" id="IPR006426">
    <property type="entry name" value="Asn_synth_AEB"/>
</dbReference>
<dbReference type="InterPro" id="IPR014729">
    <property type="entry name" value="Rossmann-like_a/b/a_fold"/>
</dbReference>
<dbReference type="NCBIfam" id="TIGR01536">
    <property type="entry name" value="asn_synth_AEB"/>
    <property type="match status" value="1"/>
</dbReference>
<dbReference type="InterPro" id="IPR033738">
    <property type="entry name" value="AsnB_N"/>
</dbReference>
<organism evidence="12 13">
    <name type="scientific">Alkalidesulfovibrio alkalitolerans DSM 16529</name>
    <dbReference type="NCBI Taxonomy" id="1121439"/>
    <lineage>
        <taxon>Bacteria</taxon>
        <taxon>Pseudomonadati</taxon>
        <taxon>Thermodesulfobacteriota</taxon>
        <taxon>Desulfovibrionia</taxon>
        <taxon>Desulfovibrionales</taxon>
        <taxon>Desulfovibrionaceae</taxon>
        <taxon>Alkalidesulfovibrio</taxon>
    </lineage>
</organism>
<evidence type="ECO:0000256" key="7">
    <source>
        <dbReference type="ARBA" id="ARBA00048741"/>
    </source>
</evidence>
<evidence type="ECO:0000256" key="9">
    <source>
        <dbReference type="PIRSR" id="PIRSR001589-2"/>
    </source>
</evidence>
<dbReference type="EMBL" id="ATHI01000007">
    <property type="protein sequence ID" value="EPR34649.1"/>
    <property type="molecule type" value="Genomic_DNA"/>
</dbReference>
<keyword evidence="8" id="KW-0061">Asparagine biosynthesis</keyword>
<dbReference type="OrthoDB" id="9763290at2"/>
<dbReference type="PIRSF" id="PIRSF001589">
    <property type="entry name" value="Asn_synthetase_glu-h"/>
    <property type="match status" value="1"/>
</dbReference>
<dbReference type="Pfam" id="PF00733">
    <property type="entry name" value="Asn_synthase"/>
    <property type="match status" value="1"/>
</dbReference>
<evidence type="ECO:0000313" key="12">
    <source>
        <dbReference type="EMBL" id="EPR34649.1"/>
    </source>
</evidence>
<comment type="caution">
    <text evidence="12">The sequence shown here is derived from an EMBL/GenBank/DDBJ whole genome shotgun (WGS) entry which is preliminary data.</text>
</comment>
<keyword evidence="6 8" id="KW-0315">Glutamine amidotransferase</keyword>
<dbReference type="Proteomes" id="UP000014975">
    <property type="component" value="Unassembled WGS sequence"/>
</dbReference>
<dbReference type="Gene3D" id="3.60.20.10">
    <property type="entry name" value="Glutamine Phosphoribosylpyrophosphate, subunit 1, domain 1"/>
    <property type="match status" value="1"/>
</dbReference>
<evidence type="ECO:0000256" key="5">
    <source>
        <dbReference type="ARBA" id="ARBA00022840"/>
    </source>
</evidence>
<dbReference type="EC" id="6.3.5.4" evidence="3"/>
<dbReference type="PANTHER" id="PTHR43284:SF1">
    <property type="entry name" value="ASPARAGINE SYNTHETASE"/>
    <property type="match status" value="1"/>
</dbReference>
<evidence type="ECO:0000256" key="8">
    <source>
        <dbReference type="PIRSR" id="PIRSR001589-1"/>
    </source>
</evidence>
<keyword evidence="8" id="KW-0028">Amino-acid biosynthesis</keyword>
<reference evidence="12 13" key="1">
    <citation type="journal article" date="2013" name="Genome Announc.">
        <title>Draft genome sequences for three mercury-methylating, sulfate-reducing bacteria.</title>
        <authorList>
            <person name="Brown S.D."/>
            <person name="Hurt R.A.Jr."/>
            <person name="Gilmour C.C."/>
            <person name="Elias D.A."/>
        </authorList>
    </citation>
    <scope>NUCLEOTIDE SEQUENCE [LARGE SCALE GENOMIC DNA]</scope>
    <source>
        <strain evidence="12 13">DSM 16529</strain>
    </source>
</reference>
<dbReference type="InterPro" id="IPR051786">
    <property type="entry name" value="ASN_synthetase/amidase"/>
</dbReference>
<accession>S7ULA9</accession>
<evidence type="ECO:0000256" key="6">
    <source>
        <dbReference type="ARBA" id="ARBA00022962"/>
    </source>
</evidence>
<dbReference type="Gene3D" id="3.40.50.620">
    <property type="entry name" value="HUPs"/>
    <property type="match status" value="1"/>
</dbReference>
<comment type="pathway">
    <text evidence="1">Amino-acid biosynthesis; L-asparagine biosynthesis; L-asparagine from L-aspartate (L-Gln route): step 1/1.</text>
</comment>
<comment type="catalytic activity">
    <reaction evidence="7">
        <text>L-aspartate + L-glutamine + ATP + H2O = L-asparagine + L-glutamate + AMP + diphosphate + H(+)</text>
        <dbReference type="Rhea" id="RHEA:12228"/>
        <dbReference type="ChEBI" id="CHEBI:15377"/>
        <dbReference type="ChEBI" id="CHEBI:15378"/>
        <dbReference type="ChEBI" id="CHEBI:29985"/>
        <dbReference type="ChEBI" id="CHEBI:29991"/>
        <dbReference type="ChEBI" id="CHEBI:30616"/>
        <dbReference type="ChEBI" id="CHEBI:33019"/>
        <dbReference type="ChEBI" id="CHEBI:58048"/>
        <dbReference type="ChEBI" id="CHEBI:58359"/>
        <dbReference type="ChEBI" id="CHEBI:456215"/>
        <dbReference type="EC" id="6.3.5.4"/>
    </reaction>
</comment>
<dbReference type="Pfam" id="PF13522">
    <property type="entry name" value="GATase_6"/>
    <property type="match status" value="1"/>
</dbReference>
<evidence type="ECO:0000256" key="2">
    <source>
        <dbReference type="ARBA" id="ARBA00005752"/>
    </source>
</evidence>
<dbReference type="STRING" id="1121439.dsat_2691"/>
<dbReference type="CDD" id="cd01991">
    <property type="entry name" value="Asn_synthase_B_C"/>
    <property type="match status" value="1"/>
</dbReference>
<evidence type="ECO:0000256" key="4">
    <source>
        <dbReference type="ARBA" id="ARBA00022741"/>
    </source>
</evidence>
<dbReference type="GO" id="GO:0006529">
    <property type="term" value="P:asparagine biosynthetic process"/>
    <property type="evidence" value="ECO:0007669"/>
    <property type="project" value="UniProtKB-KW"/>
</dbReference>
<dbReference type="RefSeq" id="WP_020886576.1">
    <property type="nucleotide sequence ID" value="NZ_ATHI01000007.1"/>
</dbReference>
<feature type="binding site" evidence="9">
    <location>
        <position position="306"/>
    </location>
    <ligand>
        <name>ATP</name>
        <dbReference type="ChEBI" id="CHEBI:30616"/>
    </ligand>
</feature>
<protein>
    <recommendedName>
        <fullName evidence="3">asparagine synthase (glutamine-hydrolyzing)</fullName>
        <ecNumber evidence="3">6.3.5.4</ecNumber>
    </recommendedName>
</protein>
<dbReference type="SUPFAM" id="SSF52402">
    <property type="entry name" value="Adenine nucleotide alpha hydrolases-like"/>
    <property type="match status" value="1"/>
</dbReference>
<name>S7ULA9_9BACT</name>
<keyword evidence="13" id="KW-1185">Reference proteome</keyword>
<proteinExistence type="inferred from homology"/>
<dbReference type="GO" id="GO:0005524">
    <property type="term" value="F:ATP binding"/>
    <property type="evidence" value="ECO:0007669"/>
    <property type="project" value="UniProtKB-KW"/>
</dbReference>
<dbReference type="PATRIC" id="fig|1121439.3.peg.1095"/>
<keyword evidence="5 9" id="KW-0067">ATP-binding</keyword>
<feature type="binding site" evidence="9">
    <location>
        <position position="107"/>
    </location>
    <ligand>
        <name>L-glutamine</name>
        <dbReference type="ChEBI" id="CHEBI:58359"/>
    </ligand>
</feature>
<evidence type="ECO:0000259" key="11">
    <source>
        <dbReference type="PROSITE" id="PS51278"/>
    </source>
</evidence>
<feature type="active site" description="For GATase activity" evidence="8">
    <location>
        <position position="2"/>
    </location>
</feature>
<dbReference type="eggNOG" id="COG0367">
    <property type="taxonomic scope" value="Bacteria"/>
</dbReference>
<feature type="binding site" evidence="9">
    <location>
        <begin position="379"/>
        <end position="380"/>
    </location>
    <ligand>
        <name>ATP</name>
        <dbReference type="ChEBI" id="CHEBI:30616"/>
    </ligand>
</feature>
<dbReference type="InterPro" id="IPR029055">
    <property type="entry name" value="Ntn_hydrolases_N"/>
</dbReference>
<dbReference type="InterPro" id="IPR001962">
    <property type="entry name" value="Asn_synthase"/>
</dbReference>
<dbReference type="GO" id="GO:0004066">
    <property type="term" value="F:asparagine synthase (glutamine-hydrolyzing) activity"/>
    <property type="evidence" value="ECO:0007669"/>
    <property type="project" value="UniProtKB-EC"/>
</dbReference>
<feature type="domain" description="Glutamine amidotransferase type-2" evidence="11">
    <location>
        <begin position="2"/>
        <end position="221"/>
    </location>
</feature>
<evidence type="ECO:0000313" key="13">
    <source>
        <dbReference type="Proteomes" id="UP000014975"/>
    </source>
</evidence>
<dbReference type="SUPFAM" id="SSF56235">
    <property type="entry name" value="N-terminal nucleophile aminohydrolases (Ntn hydrolases)"/>
    <property type="match status" value="1"/>
</dbReference>
<dbReference type="PROSITE" id="PS51278">
    <property type="entry name" value="GATASE_TYPE_2"/>
    <property type="match status" value="1"/>
</dbReference>
<dbReference type="InterPro" id="IPR017932">
    <property type="entry name" value="GATase_2_dom"/>
</dbReference>
<evidence type="ECO:0000256" key="3">
    <source>
        <dbReference type="ARBA" id="ARBA00012737"/>
    </source>
</evidence>
<sequence>MCGIAGFIEARAPDFDAHELCRFMGEAMRHRGPDAQASVWLPERGLGLAHARLAIIDLSPLGTQPMWSADKRLCVVFNGEIFNFHEIRKELSDAGIAPEGGFMGGSDTEVLLAACRAWGVRAAVERFVGMFAFSLWDDDAKTLTLARDRLGIKPLYYGLSESGFVFASELKPLLKHPRLARRLDHGALSLYCRFLYVPDPLCILDGLAKLPPGSMLTLSREDVIRRALPDPVRYWKVEDVALAGFEAPLPAAEAEDALLDALRESVRLRLVSDVPLGAFLSGGIDSSLITALMQEQSGEAVRTFTIGFAEDGYDEAAHARAVAAHLGTNHTERVLTSQDALDIVPRLPEFFDEPFADSSQIPTHLVSAMAREHVTVALSGDGGDELFGGYNRYLTGPKLWDGLCRVPGPLRRKGQDILRGRGERMAARLYSLAAPFLPPGIRQLAARDKMQKIVEAIAAESREDFYAGLVSIWRETRPLMRGAAAPACLVDEPPESLARLPFAAFMMVMDAMTYLPGDILTKVDRASMAVGLEARVPLLDHRLVALAWRVPLEQKIGPEGGKRILRRLLARYLPQEIMDRPKQGFAVPIDSWLRGPLKGLATDLLAPARLRGAGVFSPDVVSQILDEHLRGERNHQHRLWALIMFEAWREAHLS</sequence>
<evidence type="ECO:0000256" key="1">
    <source>
        <dbReference type="ARBA" id="ARBA00005187"/>
    </source>
</evidence>
<dbReference type="AlphaFoldDB" id="S7ULA9"/>
<evidence type="ECO:0000256" key="10">
    <source>
        <dbReference type="PIRSR" id="PIRSR001589-3"/>
    </source>
</evidence>